<feature type="non-terminal residue" evidence="1">
    <location>
        <position position="57"/>
    </location>
</feature>
<keyword evidence="2" id="KW-1185">Reference proteome</keyword>
<comment type="caution">
    <text evidence="1">The sequence shown here is derived from an EMBL/GenBank/DDBJ whole genome shotgun (WGS) entry which is preliminary data.</text>
</comment>
<sequence length="57" mass="6624">MKNLEAEQQIIRLQKEHLEKDMNEKNGQLAASTMSLIKKNEFLSHLKEELKGAENSR</sequence>
<name>A0ABX1D4U1_9FLAO</name>
<protein>
    <submittedName>
        <fullName evidence="1">Uncharacterized protein</fullName>
    </submittedName>
</protein>
<organism evidence="1 2">
    <name type="scientific">Salinimicrobium oceani</name>
    <dbReference type="NCBI Taxonomy" id="2722702"/>
    <lineage>
        <taxon>Bacteria</taxon>
        <taxon>Pseudomonadati</taxon>
        <taxon>Bacteroidota</taxon>
        <taxon>Flavobacteriia</taxon>
        <taxon>Flavobacteriales</taxon>
        <taxon>Flavobacteriaceae</taxon>
        <taxon>Salinimicrobium</taxon>
    </lineage>
</organism>
<accession>A0ABX1D4U1</accession>
<evidence type="ECO:0000313" key="2">
    <source>
        <dbReference type="Proteomes" id="UP000703674"/>
    </source>
</evidence>
<gene>
    <name evidence="1" type="ORF">HC175_21395</name>
</gene>
<reference evidence="1 2" key="1">
    <citation type="submission" date="2020-03" db="EMBL/GenBank/DDBJ databases">
        <title>Salinimicrobium sp. nov, isolated from SCS.</title>
        <authorList>
            <person name="Cao W.R."/>
        </authorList>
    </citation>
    <scope>NUCLEOTIDE SEQUENCE [LARGE SCALE GENOMIC DNA]</scope>
    <source>
        <strain evidence="2">J15B91</strain>
    </source>
</reference>
<evidence type="ECO:0000313" key="1">
    <source>
        <dbReference type="EMBL" id="NJW55473.1"/>
    </source>
</evidence>
<proteinExistence type="predicted"/>
<dbReference type="EMBL" id="JAAVJR010001189">
    <property type="protein sequence ID" value="NJW55473.1"/>
    <property type="molecule type" value="Genomic_DNA"/>
</dbReference>
<dbReference type="Proteomes" id="UP000703674">
    <property type="component" value="Unassembled WGS sequence"/>
</dbReference>